<proteinExistence type="predicted"/>
<feature type="compositionally biased region" description="Low complexity" evidence="5">
    <location>
        <begin position="105"/>
        <end position="121"/>
    </location>
</feature>
<evidence type="ECO:0000256" key="5">
    <source>
        <dbReference type="SAM" id="MobiDB-lite"/>
    </source>
</evidence>
<sequence length="163" mass="15839">MTVPQHRPDRPASRSPRRLAGAAAATGLLLALAVPALAGTAHADGPGAQPKRPAPATAAEPGAAPASPVKRAGEGEQPPQPSAARPEAAAPTAQPKGPATPGVQAPGTEARPAAPAAAPAPSDQKELAHTGSSTANTVMGAGAGALILAGAGTVYAVRRRQQH</sequence>
<name>A0ABV9UUU3_9ACTN</name>
<evidence type="ECO:0000256" key="6">
    <source>
        <dbReference type="SAM" id="Phobius"/>
    </source>
</evidence>
<feature type="region of interest" description="Disordered" evidence="5">
    <location>
        <begin position="1"/>
        <end position="20"/>
    </location>
</feature>
<keyword evidence="6" id="KW-0472">Membrane</keyword>
<evidence type="ECO:0000313" key="10">
    <source>
        <dbReference type="Proteomes" id="UP001595834"/>
    </source>
</evidence>
<dbReference type="EMBL" id="JBHSIZ010000036">
    <property type="protein sequence ID" value="MFC4960143.1"/>
    <property type="molecule type" value="Genomic_DNA"/>
</dbReference>
<keyword evidence="1" id="KW-0134">Cell wall</keyword>
<comment type="caution">
    <text evidence="9">The sequence shown here is derived from an EMBL/GenBank/DDBJ whole genome shotgun (WGS) entry which is preliminary data.</text>
</comment>
<dbReference type="PROSITE" id="PS50847">
    <property type="entry name" value="GRAM_POS_ANCHORING"/>
    <property type="match status" value="1"/>
</dbReference>
<evidence type="ECO:0000313" key="9">
    <source>
        <dbReference type="EMBL" id="MFC4960143.1"/>
    </source>
</evidence>
<feature type="compositionally biased region" description="Low complexity" evidence="5">
    <location>
        <begin position="54"/>
        <end position="68"/>
    </location>
</feature>
<dbReference type="InterPro" id="IPR019931">
    <property type="entry name" value="LPXTG_anchor"/>
</dbReference>
<evidence type="ECO:0000256" key="3">
    <source>
        <dbReference type="ARBA" id="ARBA00022729"/>
    </source>
</evidence>
<keyword evidence="3 7" id="KW-0732">Signal</keyword>
<feature type="region of interest" description="Disordered" evidence="5">
    <location>
        <begin position="40"/>
        <end position="137"/>
    </location>
</feature>
<feature type="signal peptide" evidence="7">
    <location>
        <begin position="1"/>
        <end position="43"/>
    </location>
</feature>
<protein>
    <submittedName>
        <fullName evidence="9">LPXTG cell wall anchor domain-containing protein</fullName>
    </submittedName>
</protein>
<organism evidence="9 10">
    <name type="scientific">Streptomyces mauvecolor</name>
    <dbReference type="NCBI Taxonomy" id="58345"/>
    <lineage>
        <taxon>Bacteria</taxon>
        <taxon>Bacillati</taxon>
        <taxon>Actinomycetota</taxon>
        <taxon>Actinomycetes</taxon>
        <taxon>Kitasatosporales</taxon>
        <taxon>Streptomycetaceae</taxon>
        <taxon>Streptomyces</taxon>
    </lineage>
</organism>
<feature type="transmembrane region" description="Helical" evidence="6">
    <location>
        <begin position="138"/>
        <end position="157"/>
    </location>
</feature>
<keyword evidence="6" id="KW-1133">Transmembrane helix</keyword>
<evidence type="ECO:0000256" key="2">
    <source>
        <dbReference type="ARBA" id="ARBA00022525"/>
    </source>
</evidence>
<evidence type="ECO:0000256" key="7">
    <source>
        <dbReference type="SAM" id="SignalP"/>
    </source>
</evidence>
<dbReference type="NCBIfam" id="TIGR01167">
    <property type="entry name" value="LPXTG_anchor"/>
    <property type="match status" value="1"/>
</dbReference>
<keyword evidence="4" id="KW-0572">Peptidoglycan-anchor</keyword>
<dbReference type="RefSeq" id="WP_344373843.1">
    <property type="nucleotide sequence ID" value="NZ_BAAASQ010000008.1"/>
</dbReference>
<gene>
    <name evidence="9" type="ORF">ACFPFX_27990</name>
</gene>
<feature type="chain" id="PRO_5047303839" evidence="7">
    <location>
        <begin position="44"/>
        <end position="163"/>
    </location>
</feature>
<evidence type="ECO:0000256" key="1">
    <source>
        <dbReference type="ARBA" id="ARBA00022512"/>
    </source>
</evidence>
<evidence type="ECO:0000256" key="4">
    <source>
        <dbReference type="ARBA" id="ARBA00023088"/>
    </source>
</evidence>
<feature type="domain" description="Gram-positive cocci surface proteins LPxTG" evidence="8">
    <location>
        <begin position="127"/>
        <end position="163"/>
    </location>
</feature>
<feature type="compositionally biased region" description="Basic and acidic residues" evidence="5">
    <location>
        <begin position="1"/>
        <end position="12"/>
    </location>
</feature>
<dbReference type="Proteomes" id="UP001595834">
    <property type="component" value="Unassembled WGS sequence"/>
</dbReference>
<keyword evidence="2" id="KW-0964">Secreted</keyword>
<reference evidence="10" key="1">
    <citation type="journal article" date="2019" name="Int. J. Syst. Evol. Microbiol.">
        <title>The Global Catalogue of Microorganisms (GCM) 10K type strain sequencing project: providing services to taxonomists for standard genome sequencing and annotation.</title>
        <authorList>
            <consortium name="The Broad Institute Genomics Platform"/>
            <consortium name="The Broad Institute Genome Sequencing Center for Infectious Disease"/>
            <person name="Wu L."/>
            <person name="Ma J."/>
        </authorList>
    </citation>
    <scope>NUCLEOTIDE SEQUENCE [LARGE SCALE GENOMIC DNA]</scope>
    <source>
        <strain evidence="10">CCM 7224</strain>
    </source>
</reference>
<evidence type="ECO:0000259" key="8">
    <source>
        <dbReference type="PROSITE" id="PS50847"/>
    </source>
</evidence>
<keyword evidence="6" id="KW-0812">Transmembrane</keyword>
<feature type="compositionally biased region" description="Low complexity" evidence="5">
    <location>
        <begin position="82"/>
        <end position="95"/>
    </location>
</feature>
<keyword evidence="10" id="KW-1185">Reference proteome</keyword>
<accession>A0ABV9UUU3</accession>